<dbReference type="Gene3D" id="4.10.1080.10">
    <property type="entry name" value="TSP type-3 repeat"/>
    <property type="match status" value="1"/>
</dbReference>
<dbReference type="Pfam" id="PF00691">
    <property type="entry name" value="OmpA"/>
    <property type="match status" value="1"/>
</dbReference>
<dbReference type="InterPro" id="IPR006664">
    <property type="entry name" value="OMP_bac"/>
</dbReference>
<evidence type="ECO:0000256" key="8">
    <source>
        <dbReference type="ARBA" id="ARBA00023136"/>
    </source>
</evidence>
<keyword evidence="8 10" id="KW-0472">Membrane</keyword>
<keyword evidence="6" id="KW-0406">Ion transport</keyword>
<evidence type="ECO:0000256" key="1">
    <source>
        <dbReference type="ARBA" id="ARBA00004571"/>
    </source>
</evidence>
<dbReference type="GO" id="GO:0006811">
    <property type="term" value="P:monoatomic ion transport"/>
    <property type="evidence" value="ECO:0007669"/>
    <property type="project" value="UniProtKB-KW"/>
</dbReference>
<dbReference type="STRING" id="1144750.SAMN05443431_101334"/>
<keyword evidence="5 12" id="KW-0732">Signal</keyword>
<evidence type="ECO:0000256" key="4">
    <source>
        <dbReference type="ARBA" id="ARBA00022692"/>
    </source>
</evidence>
<dbReference type="Gene3D" id="3.30.1330.60">
    <property type="entry name" value="OmpA-like domain"/>
    <property type="match status" value="1"/>
</dbReference>
<feature type="domain" description="OmpA-like" evidence="13">
    <location>
        <begin position="362"/>
        <end position="477"/>
    </location>
</feature>
<dbReference type="GO" id="GO:0015288">
    <property type="term" value="F:porin activity"/>
    <property type="evidence" value="ECO:0007669"/>
    <property type="project" value="UniProtKB-KW"/>
</dbReference>
<keyword evidence="9" id="KW-0998">Cell outer membrane</keyword>
<dbReference type="PROSITE" id="PS51123">
    <property type="entry name" value="OMPA_2"/>
    <property type="match status" value="1"/>
</dbReference>
<organism evidence="14 15">
    <name type="scientific">Olleya namhaensis</name>
    <dbReference type="NCBI Taxonomy" id="1144750"/>
    <lineage>
        <taxon>Bacteria</taxon>
        <taxon>Pseudomonadati</taxon>
        <taxon>Bacteroidota</taxon>
        <taxon>Flavobacteriia</taxon>
        <taxon>Flavobacteriales</taxon>
        <taxon>Flavobacteriaceae</taxon>
    </lineage>
</organism>
<dbReference type="InterPro" id="IPR028974">
    <property type="entry name" value="TSP_type-3_rpt"/>
</dbReference>
<dbReference type="InterPro" id="IPR050330">
    <property type="entry name" value="Bact_OuterMem_StrucFunc"/>
</dbReference>
<evidence type="ECO:0000256" key="9">
    <source>
        <dbReference type="ARBA" id="ARBA00023237"/>
    </source>
</evidence>
<feature type="signal peptide" evidence="12">
    <location>
        <begin position="1"/>
        <end position="22"/>
    </location>
</feature>
<protein>
    <submittedName>
        <fullName evidence="14">Thrombospondin type 3 repeat-containing protein</fullName>
    </submittedName>
</protein>
<keyword evidence="15" id="KW-1185">Reference proteome</keyword>
<dbReference type="EMBL" id="FORM01000001">
    <property type="protein sequence ID" value="SFI57471.1"/>
    <property type="molecule type" value="Genomic_DNA"/>
</dbReference>
<evidence type="ECO:0000256" key="7">
    <source>
        <dbReference type="ARBA" id="ARBA00023114"/>
    </source>
</evidence>
<keyword evidence="2" id="KW-0813">Transport</keyword>
<sequence length="477" mass="51061">MKNLSRLLFTMLLLTSMGNVMAQNENNPWAINFGINAVDVYPVGENMPQGDYFDEFFNAEDHWSILPSLSTISVSKYVGDNFSVQAGGSLNRLTKWGENTSNPSLGVSDLAYYALDANVRYHLGEVIGSKKLDPAIGIGGGYTWIEEGTYNTFSTVAGSNNAVGAGTLNASLGLTYWFSDNIGLFVESKYKHSFEDYLTKHFQHSAGLTVRFGGTDTDGDGIYDKNDACPDVPGLEAFNGCPDADGDGIEDSKDTCPEVAGLAEFNGCPDTDGDGVSDNNDDCPQVKGLKSLKGCPDADGDGVTDAKDKCPSEAGPAANSGCPWPDTDGDGVLDKDDNCPKVVGTVANKGCPEVAAAPTQVVLDKLNSYAKTILFDTGKSSFRSETFSVLQSITAILKEYPESNFTIEGHTDSVGSKTSNQTLSDSRANAVMAYLIENGISSQRLNAYGFGEDYPIDSNTTKAGRFNNRRVEVKLRK</sequence>
<dbReference type="GO" id="GO:0046930">
    <property type="term" value="C:pore complex"/>
    <property type="evidence" value="ECO:0007669"/>
    <property type="project" value="UniProtKB-KW"/>
</dbReference>
<accession>A0A1I3JB19</accession>
<dbReference type="GO" id="GO:0007155">
    <property type="term" value="P:cell adhesion"/>
    <property type="evidence" value="ECO:0007669"/>
    <property type="project" value="InterPro"/>
</dbReference>
<evidence type="ECO:0000256" key="11">
    <source>
        <dbReference type="SAM" id="MobiDB-lite"/>
    </source>
</evidence>
<dbReference type="SUPFAM" id="SSF103647">
    <property type="entry name" value="TSP type-3 repeat"/>
    <property type="match status" value="2"/>
</dbReference>
<evidence type="ECO:0000259" key="13">
    <source>
        <dbReference type="PROSITE" id="PS51123"/>
    </source>
</evidence>
<evidence type="ECO:0000313" key="15">
    <source>
        <dbReference type="Proteomes" id="UP000199559"/>
    </source>
</evidence>
<evidence type="ECO:0000313" key="14">
    <source>
        <dbReference type="EMBL" id="SFI57471.1"/>
    </source>
</evidence>
<evidence type="ECO:0000256" key="10">
    <source>
        <dbReference type="PROSITE-ProRule" id="PRU00473"/>
    </source>
</evidence>
<dbReference type="InterPro" id="IPR036737">
    <property type="entry name" value="OmpA-like_sf"/>
</dbReference>
<keyword evidence="4" id="KW-0812">Transmembrane</keyword>
<feature type="chain" id="PRO_5011470031" evidence="12">
    <location>
        <begin position="23"/>
        <end position="477"/>
    </location>
</feature>
<dbReference type="Pfam" id="PF02412">
    <property type="entry name" value="TSP_3"/>
    <property type="match status" value="4"/>
</dbReference>
<feature type="region of interest" description="Disordered" evidence="11">
    <location>
        <begin position="300"/>
        <end position="326"/>
    </location>
</feature>
<dbReference type="PRINTS" id="PR01021">
    <property type="entry name" value="OMPADOMAIN"/>
</dbReference>
<dbReference type="PANTHER" id="PTHR30329:SF21">
    <property type="entry name" value="LIPOPROTEIN YIAD-RELATED"/>
    <property type="match status" value="1"/>
</dbReference>
<keyword evidence="3" id="KW-1134">Transmembrane beta strand</keyword>
<dbReference type="InterPro" id="IPR006665">
    <property type="entry name" value="OmpA-like"/>
</dbReference>
<evidence type="ECO:0000256" key="5">
    <source>
        <dbReference type="ARBA" id="ARBA00022729"/>
    </source>
</evidence>
<evidence type="ECO:0000256" key="12">
    <source>
        <dbReference type="SAM" id="SignalP"/>
    </source>
</evidence>
<dbReference type="InterPro" id="IPR011250">
    <property type="entry name" value="OMP/PagP_B-barrel"/>
</dbReference>
<dbReference type="GO" id="GO:0009279">
    <property type="term" value="C:cell outer membrane"/>
    <property type="evidence" value="ECO:0007669"/>
    <property type="project" value="UniProtKB-SubCell"/>
</dbReference>
<dbReference type="Proteomes" id="UP000199559">
    <property type="component" value="Unassembled WGS sequence"/>
</dbReference>
<dbReference type="SUPFAM" id="SSF56925">
    <property type="entry name" value="OMPA-like"/>
    <property type="match status" value="1"/>
</dbReference>
<dbReference type="CDD" id="cd07185">
    <property type="entry name" value="OmpA_C-like"/>
    <property type="match status" value="1"/>
</dbReference>
<proteinExistence type="predicted"/>
<dbReference type="SUPFAM" id="SSF103088">
    <property type="entry name" value="OmpA-like"/>
    <property type="match status" value="1"/>
</dbReference>
<reference evidence="15" key="1">
    <citation type="submission" date="2016-10" db="EMBL/GenBank/DDBJ databases">
        <authorList>
            <person name="Varghese N."/>
            <person name="Submissions S."/>
        </authorList>
    </citation>
    <scope>NUCLEOTIDE SEQUENCE [LARGE SCALE GENOMIC DNA]</scope>
    <source>
        <strain evidence="15">DSM 28881</strain>
    </source>
</reference>
<evidence type="ECO:0000256" key="6">
    <source>
        <dbReference type="ARBA" id="ARBA00023065"/>
    </source>
</evidence>
<dbReference type="RefSeq" id="WP_090836903.1">
    <property type="nucleotide sequence ID" value="NZ_CANLBQ010000005.1"/>
</dbReference>
<comment type="subcellular location">
    <subcellularLocation>
        <location evidence="1">Cell outer membrane</location>
        <topology evidence="1">Multi-pass membrane protein</topology>
    </subcellularLocation>
</comment>
<dbReference type="GO" id="GO:0005509">
    <property type="term" value="F:calcium ion binding"/>
    <property type="evidence" value="ECO:0007669"/>
    <property type="project" value="InterPro"/>
</dbReference>
<dbReference type="PANTHER" id="PTHR30329">
    <property type="entry name" value="STATOR ELEMENT OF FLAGELLAR MOTOR COMPLEX"/>
    <property type="match status" value="1"/>
</dbReference>
<evidence type="ECO:0000256" key="3">
    <source>
        <dbReference type="ARBA" id="ARBA00022452"/>
    </source>
</evidence>
<name>A0A1I3JB19_9FLAO</name>
<dbReference type="AlphaFoldDB" id="A0A1I3JB19"/>
<keyword evidence="7" id="KW-0626">Porin</keyword>
<gene>
    <name evidence="14" type="ORF">SAMN05443431_101334</name>
</gene>
<dbReference type="InterPro" id="IPR003367">
    <property type="entry name" value="Thrombospondin_3-like_rpt"/>
</dbReference>
<evidence type="ECO:0000256" key="2">
    <source>
        <dbReference type="ARBA" id="ARBA00022448"/>
    </source>
</evidence>